<comment type="similarity">
    <text evidence="1">Belongs to the beta-lactamase family.</text>
</comment>
<dbReference type="RefSeq" id="WP_168975570.1">
    <property type="nucleotide sequence ID" value="NZ_JABAGO010000027.1"/>
</dbReference>
<sequence>MNTELLSILDKSTRQMLQQYIDKRKYAVLSIGIINQSKQEIFGFGNSLLEGKVSYKDIVYEIGSLTKVFTTSLLSLLVEKGVVYLDDSIGKYEQTLQIEHPVTLKHLSTHTSGLPSVSLIKTIMNRFDKKTYRDPYCLFDVQEAITYLSRVPPDRVGKVFRYSNEGMGLLGRYLAQKLGTDLEKALLEFICQPLGMQDTAIRLSPDQRNRLVPGYAGKDVNQPELAMKVFEGAGALRSTVTDILQFLSVYLGICADHPMSKPFQVTQQEHISQGKNFGVGLGWIIDKRNGIIWHNGSTHGYSSFLGCDPCNSIGVVILSNYRPRLMDDTLNRIGYEILTQIRENRGTAASPSS</sequence>
<gene>
    <name evidence="3" type="ORF">HF838_14040</name>
</gene>
<name>A0A848D0H0_ANEAE</name>
<dbReference type="Proteomes" id="UP000561326">
    <property type="component" value="Unassembled WGS sequence"/>
</dbReference>
<evidence type="ECO:0000313" key="3">
    <source>
        <dbReference type="EMBL" id="NME99382.1"/>
    </source>
</evidence>
<dbReference type="AlphaFoldDB" id="A0A848D0H0"/>
<dbReference type="Pfam" id="PF00144">
    <property type="entry name" value="Beta-lactamase"/>
    <property type="match status" value="1"/>
</dbReference>
<dbReference type="SUPFAM" id="SSF56601">
    <property type="entry name" value="beta-lactamase/transpeptidase-like"/>
    <property type="match status" value="1"/>
</dbReference>
<dbReference type="InterPro" id="IPR012338">
    <property type="entry name" value="Beta-lactam/transpept-like"/>
</dbReference>
<protein>
    <submittedName>
        <fullName evidence="3">Beta-lactamase family protein</fullName>
    </submittedName>
</protein>
<evidence type="ECO:0000256" key="1">
    <source>
        <dbReference type="ARBA" id="ARBA00038473"/>
    </source>
</evidence>
<accession>A0A848D0H0</accession>
<dbReference type="InterPro" id="IPR051478">
    <property type="entry name" value="Beta-lactamase-like_AB/R"/>
</dbReference>
<comment type="caution">
    <text evidence="3">The sequence shown here is derived from an EMBL/GenBank/DDBJ whole genome shotgun (WGS) entry which is preliminary data.</text>
</comment>
<dbReference type="PANTHER" id="PTHR22935">
    <property type="entry name" value="PENICILLIN-BINDING PROTEIN"/>
    <property type="match status" value="1"/>
</dbReference>
<feature type="domain" description="Beta-lactamase-related" evidence="2">
    <location>
        <begin position="15"/>
        <end position="330"/>
    </location>
</feature>
<dbReference type="InterPro" id="IPR001466">
    <property type="entry name" value="Beta-lactam-related"/>
</dbReference>
<evidence type="ECO:0000259" key="2">
    <source>
        <dbReference type="Pfam" id="PF00144"/>
    </source>
</evidence>
<proteinExistence type="inferred from homology"/>
<dbReference type="Gene3D" id="3.40.710.10">
    <property type="entry name" value="DD-peptidase/beta-lactamase superfamily"/>
    <property type="match status" value="1"/>
</dbReference>
<evidence type="ECO:0000313" key="4">
    <source>
        <dbReference type="Proteomes" id="UP000561326"/>
    </source>
</evidence>
<dbReference type="PANTHER" id="PTHR22935:SF95">
    <property type="entry name" value="BETA-LACTAMASE-LIKE 1-RELATED"/>
    <property type="match status" value="1"/>
</dbReference>
<organism evidence="3 4">
    <name type="scientific">Aneurinibacillus aneurinilyticus</name>
    <name type="common">Bacillus aneurinolyticus</name>
    <dbReference type="NCBI Taxonomy" id="1391"/>
    <lineage>
        <taxon>Bacteria</taxon>
        <taxon>Bacillati</taxon>
        <taxon>Bacillota</taxon>
        <taxon>Bacilli</taxon>
        <taxon>Bacillales</taxon>
        <taxon>Paenibacillaceae</taxon>
        <taxon>Aneurinibacillus group</taxon>
        <taxon>Aneurinibacillus</taxon>
    </lineage>
</organism>
<dbReference type="EMBL" id="JABAGO010000027">
    <property type="protein sequence ID" value="NME99382.1"/>
    <property type="molecule type" value="Genomic_DNA"/>
</dbReference>
<reference evidence="3 4" key="1">
    <citation type="submission" date="2020-04" db="EMBL/GenBank/DDBJ databases">
        <authorList>
            <person name="Hitch T.C.A."/>
            <person name="Wylensek D."/>
            <person name="Clavel T."/>
        </authorList>
    </citation>
    <scope>NUCLEOTIDE SEQUENCE [LARGE SCALE GENOMIC DNA]</scope>
    <source>
        <strain evidence="3 4">WB01_D5_05</strain>
    </source>
</reference>